<keyword evidence="3" id="KW-1185">Reference proteome</keyword>
<feature type="domain" description="Bacterial bifunctional deaminase-reductase C-terminal" evidence="1">
    <location>
        <begin position="2"/>
        <end position="177"/>
    </location>
</feature>
<comment type="caution">
    <text evidence="2">The sequence shown here is derived from an EMBL/GenBank/DDBJ whole genome shotgun (WGS) entry which is preliminary data.</text>
</comment>
<evidence type="ECO:0000313" key="3">
    <source>
        <dbReference type="Proteomes" id="UP001354931"/>
    </source>
</evidence>
<organism evidence="2 3">
    <name type="scientific">Streptomyces endophyticus</name>
    <dbReference type="NCBI Taxonomy" id="714166"/>
    <lineage>
        <taxon>Bacteria</taxon>
        <taxon>Bacillati</taxon>
        <taxon>Actinomycetota</taxon>
        <taxon>Actinomycetes</taxon>
        <taxon>Kitasatosporales</taxon>
        <taxon>Streptomycetaceae</taxon>
        <taxon>Streptomyces</taxon>
    </lineage>
</organism>
<dbReference type="SUPFAM" id="SSF53597">
    <property type="entry name" value="Dihydrofolate reductase-like"/>
    <property type="match status" value="1"/>
</dbReference>
<dbReference type="InterPro" id="IPR050765">
    <property type="entry name" value="Riboflavin_Biosynth_HTPR"/>
</dbReference>
<gene>
    <name evidence="2" type="ORF">OKJ99_34110</name>
</gene>
<accession>A0ABU6FI65</accession>
<name>A0ABU6FI65_9ACTN</name>
<dbReference type="Gene3D" id="3.40.430.10">
    <property type="entry name" value="Dihydrofolate Reductase, subunit A"/>
    <property type="match status" value="1"/>
</dbReference>
<dbReference type="PANTHER" id="PTHR38011:SF2">
    <property type="entry name" value="BIFUNCTIONAL DEAMINASE-REDUCTASE DOMAIN PROTEIN"/>
    <property type="match status" value="1"/>
</dbReference>
<evidence type="ECO:0000259" key="1">
    <source>
        <dbReference type="Pfam" id="PF01872"/>
    </source>
</evidence>
<evidence type="ECO:0000313" key="2">
    <source>
        <dbReference type="EMBL" id="MEB8342541.1"/>
    </source>
</evidence>
<protein>
    <submittedName>
        <fullName evidence="2">Dihydrofolate reductase family protein</fullName>
    </submittedName>
</protein>
<dbReference type="Pfam" id="PF01872">
    <property type="entry name" value="RibD_C"/>
    <property type="match status" value="1"/>
</dbReference>
<dbReference type="Proteomes" id="UP001354931">
    <property type="component" value="Unassembled WGS sequence"/>
</dbReference>
<dbReference type="InterPro" id="IPR002734">
    <property type="entry name" value="RibDG_C"/>
</dbReference>
<dbReference type="PANTHER" id="PTHR38011">
    <property type="entry name" value="DIHYDROFOLATE REDUCTASE FAMILY PROTEIN (AFU_ORTHOLOGUE AFUA_8G06820)"/>
    <property type="match status" value="1"/>
</dbReference>
<reference evidence="2 3" key="1">
    <citation type="submission" date="2022-10" db="EMBL/GenBank/DDBJ databases">
        <authorList>
            <person name="Xie J."/>
            <person name="Shen N."/>
        </authorList>
    </citation>
    <scope>NUCLEOTIDE SEQUENCE [LARGE SCALE GENOMIC DNA]</scope>
    <source>
        <strain evidence="2 3">YIM65594</strain>
    </source>
</reference>
<sequence length="201" mass="21644">MKLVVQEFLTLDGVSQGPGSPDEDTSDGFTRGGWFVPYVDEEFMEIAEGWLGRADGLLFGRRTYENFARDWPTMTDHPFAAIMNGLPKYVATKSLTGADWNPTTILAGNIAAEVDALKRQPGRELQIHGSSRLAQSLLAAGLVDQLRLAIAPVVVGRGRRLFPADGTPAGLRPVSQRSTTGGLSVHVFEPAGLPSYGVYEG</sequence>
<dbReference type="InterPro" id="IPR024072">
    <property type="entry name" value="DHFR-like_dom_sf"/>
</dbReference>
<proteinExistence type="predicted"/>
<dbReference type="EMBL" id="JAOZYC010000165">
    <property type="protein sequence ID" value="MEB8342541.1"/>
    <property type="molecule type" value="Genomic_DNA"/>
</dbReference>
<dbReference type="RefSeq" id="WP_326022062.1">
    <property type="nucleotide sequence ID" value="NZ_JAOZYC010000165.1"/>
</dbReference>